<dbReference type="eggNOG" id="ENOG502QW7X">
    <property type="taxonomic scope" value="Eukaryota"/>
</dbReference>
<name>A0A1W0VZP6_SORBI</name>
<feature type="compositionally biased region" description="Low complexity" evidence="1">
    <location>
        <begin position="277"/>
        <end position="300"/>
    </location>
</feature>
<dbReference type="Proteomes" id="UP000000768">
    <property type="component" value="Chromosome 3"/>
</dbReference>
<dbReference type="InterPro" id="IPR025422">
    <property type="entry name" value="TGA_domain"/>
</dbReference>
<dbReference type="InterPro" id="IPR051886">
    <property type="entry name" value="Seed_Dev/Stress_Resp_Reg"/>
</dbReference>
<evidence type="ECO:0000313" key="4">
    <source>
        <dbReference type="Proteomes" id="UP000000768"/>
    </source>
</evidence>
<dbReference type="AlphaFoldDB" id="A0A1W0VZP6"/>
<sequence>MDMARYESCYRHWIAGQEAGLAELEAASANAAAGRATDAELRAVVERCMLGYQDYATRRRALSREDGAAFFAPPWCTAFENSLLWLGGCRPSLTVRLLYNISGEGLEAQVEEMLGGLTHGVIPTGALGITSAQLLLINDLHSRTVHQENALTDRLATLQEDIADRPLLPIVRQRGELAAAAARQGGAVRGSCGGAVRRLGVGAAGPGGGADAAVDAALDSYEAALARLLVEADELRMATSRTLATEILTPRQAVEMLAAGKHLHLAVREWSRRREAGAAAAQQQLNGPSAGTADSSTSATVRRIGTHE</sequence>
<gene>
    <name evidence="3" type="ORF">SORBI_3003G302466</name>
</gene>
<reference evidence="4" key="2">
    <citation type="journal article" date="2018" name="Plant J.">
        <title>The Sorghum bicolor reference genome: improved assembly, gene annotations, a transcriptome atlas, and signatures of genome organization.</title>
        <authorList>
            <person name="McCormick R.F."/>
            <person name="Truong S.K."/>
            <person name="Sreedasyam A."/>
            <person name="Jenkins J."/>
            <person name="Shu S."/>
            <person name="Sims D."/>
            <person name="Kennedy M."/>
            <person name="Amirebrahimi M."/>
            <person name="Weers B.D."/>
            <person name="McKinley B."/>
            <person name="Mattison A."/>
            <person name="Morishige D.T."/>
            <person name="Grimwood J."/>
            <person name="Schmutz J."/>
            <person name="Mullet J.E."/>
        </authorList>
    </citation>
    <scope>NUCLEOTIDE SEQUENCE [LARGE SCALE GENOMIC DNA]</scope>
    <source>
        <strain evidence="4">cv. BTx623</strain>
    </source>
</reference>
<dbReference type="GO" id="GO:0043565">
    <property type="term" value="F:sequence-specific DNA binding"/>
    <property type="evidence" value="ECO:0007669"/>
    <property type="project" value="InterPro"/>
</dbReference>
<organism evidence="3 4">
    <name type="scientific">Sorghum bicolor</name>
    <name type="common">Sorghum</name>
    <name type="synonym">Sorghum vulgare</name>
    <dbReference type="NCBI Taxonomy" id="4558"/>
    <lineage>
        <taxon>Eukaryota</taxon>
        <taxon>Viridiplantae</taxon>
        <taxon>Streptophyta</taxon>
        <taxon>Embryophyta</taxon>
        <taxon>Tracheophyta</taxon>
        <taxon>Spermatophyta</taxon>
        <taxon>Magnoliopsida</taxon>
        <taxon>Liliopsida</taxon>
        <taxon>Poales</taxon>
        <taxon>Poaceae</taxon>
        <taxon>PACMAD clade</taxon>
        <taxon>Panicoideae</taxon>
        <taxon>Andropogonodae</taxon>
        <taxon>Andropogoneae</taxon>
        <taxon>Sorghinae</taxon>
        <taxon>Sorghum</taxon>
    </lineage>
</organism>
<reference evidence="3 4" key="1">
    <citation type="journal article" date="2009" name="Nature">
        <title>The Sorghum bicolor genome and the diversification of grasses.</title>
        <authorList>
            <person name="Paterson A.H."/>
            <person name="Bowers J.E."/>
            <person name="Bruggmann R."/>
            <person name="Dubchak I."/>
            <person name="Grimwood J."/>
            <person name="Gundlach H."/>
            <person name="Haberer G."/>
            <person name="Hellsten U."/>
            <person name="Mitros T."/>
            <person name="Poliakov A."/>
            <person name="Schmutz J."/>
            <person name="Spannagl M."/>
            <person name="Tang H."/>
            <person name="Wang X."/>
            <person name="Wicker T."/>
            <person name="Bharti A.K."/>
            <person name="Chapman J."/>
            <person name="Feltus F.A."/>
            <person name="Gowik U."/>
            <person name="Grigoriev I.V."/>
            <person name="Lyons E."/>
            <person name="Maher C.A."/>
            <person name="Martis M."/>
            <person name="Narechania A."/>
            <person name="Otillar R.P."/>
            <person name="Penning B.W."/>
            <person name="Salamov A.A."/>
            <person name="Wang Y."/>
            <person name="Zhang L."/>
            <person name="Carpita N.C."/>
            <person name="Freeling M."/>
            <person name="Gingle A.R."/>
            <person name="Hash C.T."/>
            <person name="Keller B."/>
            <person name="Klein P."/>
            <person name="Kresovich S."/>
            <person name="McCann M.C."/>
            <person name="Ming R."/>
            <person name="Peterson D.G."/>
            <person name="Mehboob-ur-Rahman"/>
            <person name="Ware D."/>
            <person name="Westhoff P."/>
            <person name="Mayer K.F."/>
            <person name="Messing J."/>
            <person name="Rokhsar D.S."/>
        </authorList>
    </citation>
    <scope>NUCLEOTIDE SEQUENCE [LARGE SCALE GENOMIC DNA]</scope>
    <source>
        <strain evidence="4">cv. BTx623</strain>
    </source>
</reference>
<evidence type="ECO:0000256" key="1">
    <source>
        <dbReference type="SAM" id="MobiDB-lite"/>
    </source>
</evidence>
<dbReference type="PANTHER" id="PTHR46354">
    <property type="entry name" value="DOG1 DOMAIN-CONTAINING PROTEIN"/>
    <property type="match status" value="1"/>
</dbReference>
<dbReference type="OMA" id="CCFKEWM"/>
<dbReference type="KEGG" id="sbi:8072099"/>
<accession>A0A1W0VZP6</accession>
<evidence type="ECO:0000313" key="3">
    <source>
        <dbReference type="EMBL" id="OQU87585.1"/>
    </source>
</evidence>
<dbReference type="Gramene" id="OQU87585">
    <property type="protein sequence ID" value="OQU87585"/>
    <property type="gene ID" value="SORBI_3003G302466"/>
</dbReference>
<proteinExistence type="predicted"/>
<dbReference type="EMBL" id="CM000762">
    <property type="protein sequence ID" value="OQU87585.1"/>
    <property type="molecule type" value="Genomic_DNA"/>
</dbReference>
<keyword evidence="4" id="KW-1185">Reference proteome</keyword>
<dbReference type="GO" id="GO:0006351">
    <property type="term" value="P:DNA-templated transcription"/>
    <property type="evidence" value="ECO:0007669"/>
    <property type="project" value="InterPro"/>
</dbReference>
<dbReference type="Pfam" id="PF14144">
    <property type="entry name" value="DOG1"/>
    <property type="match status" value="1"/>
</dbReference>
<dbReference type="InParanoid" id="A0A1W0VZP6"/>
<dbReference type="PROSITE" id="PS51806">
    <property type="entry name" value="DOG1"/>
    <property type="match status" value="1"/>
</dbReference>
<dbReference type="STRING" id="4558.A0A1W0VZP6"/>
<evidence type="ECO:0000259" key="2">
    <source>
        <dbReference type="PROSITE" id="PS51806"/>
    </source>
</evidence>
<protein>
    <recommendedName>
        <fullName evidence="2">DOG1 domain-containing protein</fullName>
    </recommendedName>
</protein>
<dbReference type="SMR" id="A0A1W0VZP6"/>
<dbReference type="OrthoDB" id="1897224at2759"/>
<dbReference type="PANTHER" id="PTHR46354:SF7">
    <property type="entry name" value="PROTEIN DOG1-LIKE 1"/>
    <property type="match status" value="1"/>
</dbReference>
<feature type="domain" description="DOG1" evidence="2">
    <location>
        <begin position="3"/>
        <end position="277"/>
    </location>
</feature>
<feature type="region of interest" description="Disordered" evidence="1">
    <location>
        <begin position="277"/>
        <end position="308"/>
    </location>
</feature>